<dbReference type="Proteomes" id="UP000179769">
    <property type="component" value="Unassembled WGS sequence"/>
</dbReference>
<keyword evidence="2" id="KW-1185">Reference proteome</keyword>
<dbReference type="InterPro" id="IPR019587">
    <property type="entry name" value="Polyketide_cyclase/dehydratase"/>
</dbReference>
<dbReference type="Pfam" id="PF10604">
    <property type="entry name" value="Polyketide_cyc2"/>
    <property type="match status" value="1"/>
</dbReference>
<dbReference type="InterPro" id="IPR023393">
    <property type="entry name" value="START-like_dom_sf"/>
</dbReference>
<protein>
    <submittedName>
        <fullName evidence="1">Polyketide cyclase</fullName>
    </submittedName>
</protein>
<dbReference type="Gene3D" id="3.30.530.20">
    <property type="match status" value="1"/>
</dbReference>
<dbReference type="EMBL" id="MAXA01000014">
    <property type="protein sequence ID" value="OHV45086.1"/>
    <property type="molecule type" value="Genomic_DNA"/>
</dbReference>
<dbReference type="AlphaFoldDB" id="A0A1S1RG52"/>
<accession>A0A1S1RG52</accession>
<dbReference type="PIRSF" id="PIRSF017371">
    <property type="entry name" value="UCP017371"/>
    <property type="match status" value="1"/>
</dbReference>
<organism evidence="1 2">
    <name type="scientific">Parafrankia soli</name>
    <dbReference type="NCBI Taxonomy" id="2599596"/>
    <lineage>
        <taxon>Bacteria</taxon>
        <taxon>Bacillati</taxon>
        <taxon>Actinomycetota</taxon>
        <taxon>Actinomycetes</taxon>
        <taxon>Frankiales</taxon>
        <taxon>Frankiaceae</taxon>
        <taxon>Parafrankia</taxon>
    </lineage>
</organism>
<evidence type="ECO:0000313" key="2">
    <source>
        <dbReference type="Proteomes" id="UP000179769"/>
    </source>
</evidence>
<gene>
    <name evidence="1" type="ORF">BBK14_10045</name>
</gene>
<evidence type="ECO:0000313" key="1">
    <source>
        <dbReference type="EMBL" id="OHV45086.1"/>
    </source>
</evidence>
<name>A0A1S1RG52_9ACTN</name>
<dbReference type="SUPFAM" id="SSF55961">
    <property type="entry name" value="Bet v1-like"/>
    <property type="match status" value="1"/>
</dbReference>
<dbReference type="CDD" id="cd07812">
    <property type="entry name" value="SRPBCC"/>
    <property type="match status" value="1"/>
</dbReference>
<sequence>MAQISVEVERIVGGPPERVLALLADYAGTRAELWPEMITDYKVVEGGEGPGTRITYRLHATRKRVRDVDAVVTAPAAGSLLEADQRSSLRTRWQVRAAGAGGSTVTALTTWDGASGVGGFFEKTFAPIGIRKLSNAVLDGLETRLRPPA</sequence>
<comment type="caution">
    <text evidence="1">The sequence shown here is derived from an EMBL/GenBank/DDBJ whole genome shotgun (WGS) entry which is preliminary data.</text>
</comment>
<dbReference type="RefSeq" id="WP_020464077.1">
    <property type="nucleotide sequence ID" value="NZ_MAXA01000014.1"/>
</dbReference>
<dbReference type="OrthoDB" id="288089at2"/>
<reference evidence="2" key="1">
    <citation type="submission" date="2016-07" db="EMBL/GenBank/DDBJ databases">
        <title>Frankia sp. NRRL B-16219 Genome sequencing.</title>
        <authorList>
            <person name="Ghodhbane-Gtari F."/>
            <person name="Swanson E."/>
            <person name="Gueddou A."/>
            <person name="Louati M."/>
            <person name="Nouioui I."/>
            <person name="Hezbri K."/>
            <person name="Abebe-Akele F."/>
            <person name="Simpson S."/>
            <person name="Morris K."/>
            <person name="Thomas K."/>
            <person name="Gtari M."/>
            <person name="Tisa L.S."/>
        </authorList>
    </citation>
    <scope>NUCLEOTIDE SEQUENCE [LARGE SCALE GENOMIC DNA]</scope>
    <source>
        <strain evidence="2">NRRL B-16219</strain>
    </source>
</reference>
<dbReference type="InterPro" id="IPR014488">
    <property type="entry name" value="UCP017371"/>
</dbReference>
<proteinExistence type="predicted"/>